<name>A0A0P1ANK1_PLAHL</name>
<dbReference type="AlphaFoldDB" id="A0A0P1ANK1"/>
<dbReference type="RefSeq" id="XP_024578978.1">
    <property type="nucleotide sequence ID" value="XM_024728508.1"/>
</dbReference>
<proteinExistence type="predicted"/>
<dbReference type="Proteomes" id="UP000054928">
    <property type="component" value="Unassembled WGS sequence"/>
</dbReference>
<organism evidence="1 2">
    <name type="scientific">Plasmopara halstedii</name>
    <name type="common">Downy mildew of sunflower</name>
    <dbReference type="NCBI Taxonomy" id="4781"/>
    <lineage>
        <taxon>Eukaryota</taxon>
        <taxon>Sar</taxon>
        <taxon>Stramenopiles</taxon>
        <taxon>Oomycota</taxon>
        <taxon>Peronosporomycetes</taxon>
        <taxon>Peronosporales</taxon>
        <taxon>Peronosporaceae</taxon>
        <taxon>Plasmopara</taxon>
    </lineage>
</organism>
<protein>
    <submittedName>
        <fullName evidence="1">Uncharacterized protein</fullName>
    </submittedName>
</protein>
<dbReference type="GeneID" id="36407926"/>
<keyword evidence="2" id="KW-1185">Reference proteome</keyword>
<accession>A0A0P1ANK1</accession>
<dbReference type="EMBL" id="CCYD01000645">
    <property type="protein sequence ID" value="CEG42609.1"/>
    <property type="molecule type" value="Genomic_DNA"/>
</dbReference>
<evidence type="ECO:0000313" key="1">
    <source>
        <dbReference type="EMBL" id="CEG42609.1"/>
    </source>
</evidence>
<sequence>MGVQVFRDFLALHKSVDYNRACTPLHLSSKMRIRWGQNDFDACKHSQNMRP</sequence>
<reference evidence="2" key="1">
    <citation type="submission" date="2014-09" db="EMBL/GenBank/DDBJ databases">
        <authorList>
            <person name="Sharma Rahul"/>
            <person name="Thines Marco"/>
        </authorList>
    </citation>
    <scope>NUCLEOTIDE SEQUENCE [LARGE SCALE GENOMIC DNA]</scope>
</reference>
<evidence type="ECO:0000313" key="2">
    <source>
        <dbReference type="Proteomes" id="UP000054928"/>
    </source>
</evidence>